<name>A0A0W0TL92_9GAMM</name>
<proteinExistence type="predicted"/>
<feature type="transmembrane region" description="Helical" evidence="1">
    <location>
        <begin position="15"/>
        <end position="35"/>
    </location>
</feature>
<protein>
    <recommendedName>
        <fullName evidence="6">Transmembrane protein</fullName>
    </recommendedName>
</protein>
<sequence length="183" mass="20010">MAGAMTLNADEQTPLSPGFAGAIFFAIFAVLFMLFTKYTLLSLKDSLLLPLLPSLLIAAITGAFAGGILGGVLAKKGHWVRPFFIGILLACLSLILGSLGILTHSYLSNPSFFARFHHWQDYFVVYGVVLLSLTLTIGLWLIPLTGLVAIYFNKHFFPGLLAVDEKRQLENKQSKTDSTKSDE</sequence>
<reference evidence="3 5" key="2">
    <citation type="submission" date="2018-06" db="EMBL/GenBank/DDBJ databases">
        <authorList>
            <consortium name="Pathogen Informatics"/>
            <person name="Doyle S."/>
        </authorList>
    </citation>
    <scope>NUCLEOTIDE SEQUENCE [LARGE SCALE GENOMIC DNA]</scope>
    <source>
        <strain evidence="3 5">NCTC12022</strain>
    </source>
</reference>
<keyword evidence="4" id="KW-1185">Reference proteome</keyword>
<feature type="transmembrane region" description="Helical" evidence="1">
    <location>
        <begin position="79"/>
        <end position="102"/>
    </location>
</feature>
<organism evidence="2 4">
    <name type="scientific">Legionella feeleii</name>
    <dbReference type="NCBI Taxonomy" id="453"/>
    <lineage>
        <taxon>Bacteria</taxon>
        <taxon>Pseudomonadati</taxon>
        <taxon>Pseudomonadota</taxon>
        <taxon>Gammaproteobacteria</taxon>
        <taxon>Legionellales</taxon>
        <taxon>Legionellaceae</taxon>
        <taxon>Legionella</taxon>
    </lineage>
</organism>
<evidence type="ECO:0008006" key="6">
    <source>
        <dbReference type="Google" id="ProtNLM"/>
    </source>
</evidence>
<gene>
    <name evidence="2" type="ORF">Lfee_2065</name>
    <name evidence="3" type="ORF">NCTC12022_03379</name>
</gene>
<reference evidence="2 4" key="1">
    <citation type="submission" date="2015-11" db="EMBL/GenBank/DDBJ databases">
        <title>Genomic analysis of 38 Legionella species identifies large and diverse effector repertoires.</title>
        <authorList>
            <person name="Burstein D."/>
            <person name="Amaro F."/>
            <person name="Zusman T."/>
            <person name="Lifshitz Z."/>
            <person name="Cohen O."/>
            <person name="Gilbert J.A."/>
            <person name="Pupko T."/>
            <person name="Shuman H.A."/>
            <person name="Segal G."/>
        </authorList>
    </citation>
    <scope>NUCLEOTIDE SEQUENCE [LARGE SCALE GENOMIC DNA]</scope>
    <source>
        <strain evidence="2 4">WO-44C</strain>
    </source>
</reference>
<keyword evidence="1" id="KW-0812">Transmembrane</keyword>
<feature type="transmembrane region" description="Helical" evidence="1">
    <location>
        <begin position="123"/>
        <end position="152"/>
    </location>
</feature>
<evidence type="ECO:0000313" key="5">
    <source>
        <dbReference type="Proteomes" id="UP000251942"/>
    </source>
</evidence>
<dbReference type="Proteomes" id="UP000054698">
    <property type="component" value="Unassembled WGS sequence"/>
</dbReference>
<evidence type="ECO:0000256" key="1">
    <source>
        <dbReference type="SAM" id="Phobius"/>
    </source>
</evidence>
<evidence type="ECO:0000313" key="4">
    <source>
        <dbReference type="Proteomes" id="UP000054698"/>
    </source>
</evidence>
<dbReference type="STRING" id="453.Lfee_2065"/>
<dbReference type="EMBL" id="UASS01000039">
    <property type="protein sequence ID" value="SPX62617.1"/>
    <property type="molecule type" value="Genomic_DNA"/>
</dbReference>
<evidence type="ECO:0000313" key="2">
    <source>
        <dbReference type="EMBL" id="KTC96267.1"/>
    </source>
</evidence>
<keyword evidence="1" id="KW-0472">Membrane</keyword>
<feature type="transmembrane region" description="Helical" evidence="1">
    <location>
        <begin position="47"/>
        <end position="73"/>
    </location>
</feature>
<dbReference type="PATRIC" id="fig|453.4.peg.2265"/>
<dbReference type="AlphaFoldDB" id="A0A0W0TL92"/>
<dbReference type="Proteomes" id="UP000251942">
    <property type="component" value="Unassembled WGS sequence"/>
</dbReference>
<evidence type="ECO:0000313" key="3">
    <source>
        <dbReference type="EMBL" id="SPX62617.1"/>
    </source>
</evidence>
<accession>A0A0W0TL92</accession>
<dbReference type="EMBL" id="LNYB01000081">
    <property type="protein sequence ID" value="KTC96267.1"/>
    <property type="molecule type" value="Genomic_DNA"/>
</dbReference>
<keyword evidence="1" id="KW-1133">Transmembrane helix</keyword>